<evidence type="ECO:0000313" key="2">
    <source>
        <dbReference type="EMBL" id="AHX26495.1"/>
    </source>
</evidence>
<dbReference type="AlphaFoldDB" id="X5H5E4"/>
<dbReference type="HOGENOM" id="CLU_2315628_0_0_0"/>
<evidence type="ECO:0000256" key="1">
    <source>
        <dbReference type="SAM" id="MobiDB-lite"/>
    </source>
</evidence>
<feature type="region of interest" description="Disordered" evidence="1">
    <location>
        <begin position="76"/>
        <end position="99"/>
    </location>
</feature>
<name>X5H5E4_DEIDV</name>
<accession>X5H5E4</accession>
<dbReference type="PaxDb" id="546414-Deide_07474"/>
<sequence length="99" mass="10971">MFPDAVRISRHREAYRTDSQQLIVTWETGGRVMCAVGLQVQGKQAEGCTLVPTRRRQARALLGPGAAVCLRAGFGADDHDRRNRRGRSRVLLPKRISGS</sequence>
<organism evidence="2 3">
    <name type="scientific">Deinococcus deserti (strain DSM 17065 / CIP 109153 / LMG 22923 / VCD115)</name>
    <dbReference type="NCBI Taxonomy" id="546414"/>
    <lineage>
        <taxon>Bacteria</taxon>
        <taxon>Thermotogati</taxon>
        <taxon>Deinococcota</taxon>
        <taxon>Deinococci</taxon>
        <taxon>Deinococcales</taxon>
        <taxon>Deinococcaceae</taxon>
        <taxon>Deinococcus</taxon>
    </lineage>
</organism>
<keyword evidence="3" id="KW-1185">Reference proteome</keyword>
<dbReference type="Proteomes" id="UP000002208">
    <property type="component" value="Chromosome"/>
</dbReference>
<dbReference type="EMBL" id="CP001114">
    <property type="protein sequence ID" value="AHX26495.1"/>
    <property type="molecule type" value="Genomic_DNA"/>
</dbReference>
<reference evidence="2 3" key="1">
    <citation type="journal article" date="2009" name="PLoS Genet.">
        <title>Alliance of proteomics and genomics to unravel the specificities of Sahara bacterium Deinococcus deserti.</title>
        <authorList>
            <person name="de Groot A."/>
            <person name="Dulermo R."/>
            <person name="Ortet P."/>
            <person name="Blanchard L."/>
            <person name="Guerin P."/>
            <person name="Fernandez B."/>
            <person name="Vacherie B."/>
            <person name="Dossat C."/>
            <person name="Jolivet E."/>
            <person name="Siguier P."/>
            <person name="Chandler M."/>
            <person name="Barakat M."/>
            <person name="Dedieu A."/>
            <person name="Barbe V."/>
            <person name="Heulin T."/>
            <person name="Sommer S."/>
            <person name="Achouak W."/>
            <person name="Armengaud J."/>
        </authorList>
    </citation>
    <scope>NUCLEOTIDE SEQUENCE [LARGE SCALE GENOMIC DNA]</scope>
    <source>
        <strain evidence="3">DSM 17065 / CIP 109153 / LMG 22923 / VCD115</strain>
    </source>
</reference>
<dbReference type="KEGG" id="ddr:Deide_07474"/>
<protein>
    <submittedName>
        <fullName evidence="2">Uncharacterized protein</fullName>
    </submittedName>
</protein>
<proteinExistence type="predicted"/>
<evidence type="ECO:0000313" key="3">
    <source>
        <dbReference type="Proteomes" id="UP000002208"/>
    </source>
</evidence>
<gene>
    <name evidence="2" type="ordered locus">Deide_07474</name>
</gene>